<dbReference type="InterPro" id="IPR050485">
    <property type="entry name" value="Proline_metab_enzyme"/>
</dbReference>
<feature type="domain" description="Aldehyde dehydrogenase" evidence="9">
    <location>
        <begin position="64"/>
        <end position="528"/>
    </location>
</feature>
<evidence type="ECO:0000256" key="2">
    <source>
        <dbReference type="ARBA" id="ARBA00009986"/>
    </source>
</evidence>
<dbReference type="GO" id="GO:0003842">
    <property type="term" value="F:L-glutamate gamma-semialdehyde dehydrogenase activity"/>
    <property type="evidence" value="ECO:0007669"/>
    <property type="project" value="UniProtKB-UniRule"/>
</dbReference>
<name>A0A9W8ADY8_9FUNG</name>
<dbReference type="Gene3D" id="3.40.309.10">
    <property type="entry name" value="Aldehyde Dehydrogenase, Chain A, domain 2"/>
    <property type="match status" value="1"/>
</dbReference>
<gene>
    <name evidence="10" type="primary">PUT2_1</name>
    <name evidence="10" type="ORF">IWQ60_005850</name>
</gene>
<dbReference type="SUPFAM" id="SSF53720">
    <property type="entry name" value="ALDH-like"/>
    <property type="match status" value="1"/>
</dbReference>
<dbReference type="PROSITE" id="PS00070">
    <property type="entry name" value="ALDEHYDE_DEHYDR_CYS"/>
    <property type="match status" value="1"/>
</dbReference>
<dbReference type="GO" id="GO:0005759">
    <property type="term" value="C:mitochondrial matrix"/>
    <property type="evidence" value="ECO:0007669"/>
    <property type="project" value="TreeGrafter"/>
</dbReference>
<sequence>MSAVPQTFTVKLPAIRNEPMYSYAPGSVERRKLAEAIKEIRDHGPYEVPVVIDGKPVKTGQLEEQRNPSDHQHVVCRYHNATDPALVTQAVEGALRAKEAWETLPLYDRLAVMMRAADLLATKYRYKLMAATMLGQGKNVWQAEIDAAAEAVDFLRFNCKFAEEIYAHQPPENSAGSWNHVEYRPLEGFVFAVSPFNFTAIAANLCGAPAVMGNVVVWKPSPSAILSNYFMYQVFEEAGLPAGVIQFVPGPAAEMAQQLFARPDFAGLHFTGSTVVFKGMWKTIAQHIDTYHAYPRIVGETGGKNFHLIHPTAPVRSTAIQTIRAAFEYQGQKCSACSRCYAPKSKWPEFKEHLLTEHGRITVGPVDDFSHFMTAVINRPSFDKITKFIDHARAADDCEIIAGGTYDDSKGYFIQPTIIVTTNPQTKTMTDEIFGPVLTILVYEDNDGATEGWRKAIDLINTTGTYGLTGAIFATDRLAIVDATSRLRHTAGNFYINDKCTGAVVGQQSFGGARNSGTNDKAGSANLLYRFVSPRSVKETFVPVEDLFYPHNVKD</sequence>
<dbReference type="OrthoDB" id="5322683at2759"/>
<dbReference type="Proteomes" id="UP001150569">
    <property type="component" value="Unassembled WGS sequence"/>
</dbReference>
<dbReference type="InterPro" id="IPR015590">
    <property type="entry name" value="Aldehyde_DH_dom"/>
</dbReference>
<proteinExistence type="inferred from homology"/>
<dbReference type="NCBIfam" id="TIGR01236">
    <property type="entry name" value="D1pyr5carbox1"/>
    <property type="match status" value="1"/>
</dbReference>
<dbReference type="Pfam" id="PF00171">
    <property type="entry name" value="Aldedh"/>
    <property type="match status" value="1"/>
</dbReference>
<organism evidence="10 11">
    <name type="scientific">Tieghemiomyces parasiticus</name>
    <dbReference type="NCBI Taxonomy" id="78921"/>
    <lineage>
        <taxon>Eukaryota</taxon>
        <taxon>Fungi</taxon>
        <taxon>Fungi incertae sedis</taxon>
        <taxon>Zoopagomycota</taxon>
        <taxon>Kickxellomycotina</taxon>
        <taxon>Dimargaritomycetes</taxon>
        <taxon>Dimargaritales</taxon>
        <taxon>Dimargaritaceae</taxon>
        <taxon>Tieghemiomyces</taxon>
    </lineage>
</organism>
<dbReference type="CDD" id="cd07123">
    <property type="entry name" value="ALDH_F4-17_P5CDH"/>
    <property type="match status" value="1"/>
</dbReference>
<dbReference type="GO" id="GO:0010133">
    <property type="term" value="P:L-proline catabolic process to L-glutamate"/>
    <property type="evidence" value="ECO:0007669"/>
    <property type="project" value="UniProtKB-UniRule"/>
</dbReference>
<comment type="caution">
    <text evidence="10">The sequence shown here is derived from an EMBL/GenBank/DDBJ whole genome shotgun (WGS) entry which is preliminary data.</text>
</comment>
<dbReference type="InterPro" id="IPR005931">
    <property type="entry name" value="P5CDH/ALDH4A1"/>
</dbReference>
<accession>A0A9W8ADY8</accession>
<evidence type="ECO:0000313" key="11">
    <source>
        <dbReference type="Proteomes" id="UP001150569"/>
    </source>
</evidence>
<evidence type="ECO:0000313" key="10">
    <source>
        <dbReference type="EMBL" id="KAJ1923485.1"/>
    </source>
</evidence>
<dbReference type="Gene3D" id="3.40.605.10">
    <property type="entry name" value="Aldehyde Dehydrogenase, Chain A, domain 1"/>
    <property type="match status" value="1"/>
</dbReference>
<dbReference type="FunFam" id="3.40.309.10:FF:000005">
    <property type="entry name" value="1-pyrroline-5-carboxylate dehydrogenase 1"/>
    <property type="match status" value="1"/>
</dbReference>
<dbReference type="AlphaFoldDB" id="A0A9W8ADY8"/>
<dbReference type="InterPro" id="IPR016162">
    <property type="entry name" value="Ald_DH_N"/>
</dbReference>
<keyword evidence="11" id="KW-1185">Reference proteome</keyword>
<keyword evidence="3 7" id="KW-0560">Oxidoreductase</keyword>
<comment type="similarity">
    <text evidence="2 7">Belongs to the aldehyde dehydrogenase family.</text>
</comment>
<dbReference type="PANTHER" id="PTHR42862">
    <property type="entry name" value="DELTA-1-PYRROLINE-5-CARBOXYLATE DEHYDROGENASE 1, ISOFORM A-RELATED"/>
    <property type="match status" value="1"/>
</dbReference>
<dbReference type="InterPro" id="IPR016160">
    <property type="entry name" value="Ald_DH_CS_CYS"/>
</dbReference>
<keyword evidence="4 7" id="KW-0520">NAD</keyword>
<evidence type="ECO:0000256" key="6">
    <source>
        <dbReference type="ARBA" id="ARBA00048142"/>
    </source>
</evidence>
<evidence type="ECO:0000259" key="9">
    <source>
        <dbReference type="Pfam" id="PF00171"/>
    </source>
</evidence>
<reference evidence="10" key="1">
    <citation type="submission" date="2022-07" db="EMBL/GenBank/DDBJ databases">
        <title>Phylogenomic reconstructions and comparative analyses of Kickxellomycotina fungi.</title>
        <authorList>
            <person name="Reynolds N.K."/>
            <person name="Stajich J.E."/>
            <person name="Barry K."/>
            <person name="Grigoriev I.V."/>
            <person name="Crous P."/>
            <person name="Smith M.E."/>
        </authorList>
    </citation>
    <scope>NUCLEOTIDE SEQUENCE</scope>
    <source>
        <strain evidence="10">RSA 861</strain>
    </source>
</reference>
<evidence type="ECO:0000256" key="8">
    <source>
        <dbReference type="RuleBase" id="RU366030"/>
    </source>
</evidence>
<dbReference type="PANTHER" id="PTHR42862:SF1">
    <property type="entry name" value="DELTA-1-PYRROLINE-5-CARBOXYLATE DEHYDROGENASE 2, ISOFORM A-RELATED"/>
    <property type="match status" value="1"/>
</dbReference>
<comment type="pathway">
    <text evidence="1 7">Amino-acid degradation; L-proline degradation into L-glutamate; L-glutamate from L-proline: step 2/2.</text>
</comment>
<protein>
    <recommendedName>
        <fullName evidence="7 8">Multifunctional fusion protein</fullName>
    </recommendedName>
    <domain>
        <recommendedName>
            <fullName evidence="8">Delta-1-pyrroline-5-carboxylate dehydrogenase</fullName>
            <shortName evidence="8">P5C dehydrogenase</shortName>
        </recommendedName>
        <alternativeName>
            <fullName evidence="7">L-glutamate gamma-semialdehyde dehydrogenase</fullName>
        </alternativeName>
    </domain>
    <domain>
        <recommendedName>
            <fullName evidence="7">L-glutamate gamma-semialdehyde dehydrogenase</fullName>
            <ecNumber evidence="7">1.2.1.88</ecNumber>
        </recommendedName>
    </domain>
</protein>
<evidence type="ECO:0000256" key="3">
    <source>
        <dbReference type="ARBA" id="ARBA00023002"/>
    </source>
</evidence>
<evidence type="ECO:0000256" key="7">
    <source>
        <dbReference type="RuleBase" id="RU366016"/>
    </source>
</evidence>
<dbReference type="FunFam" id="3.40.605.10:FF:000006">
    <property type="entry name" value="1-pyrroline-5-carboxylate dehydrogenase"/>
    <property type="match status" value="1"/>
</dbReference>
<evidence type="ECO:0000256" key="5">
    <source>
        <dbReference type="ARBA" id="ARBA00023062"/>
    </source>
</evidence>
<dbReference type="InterPro" id="IPR016161">
    <property type="entry name" value="Ald_DH/histidinol_DH"/>
</dbReference>
<evidence type="ECO:0000256" key="4">
    <source>
        <dbReference type="ARBA" id="ARBA00023027"/>
    </source>
</evidence>
<comment type="catalytic activity">
    <reaction evidence="6 7">
        <text>L-glutamate 5-semialdehyde + NAD(+) + H2O = L-glutamate + NADH + 2 H(+)</text>
        <dbReference type="Rhea" id="RHEA:30235"/>
        <dbReference type="ChEBI" id="CHEBI:15377"/>
        <dbReference type="ChEBI" id="CHEBI:15378"/>
        <dbReference type="ChEBI" id="CHEBI:29985"/>
        <dbReference type="ChEBI" id="CHEBI:57540"/>
        <dbReference type="ChEBI" id="CHEBI:57945"/>
        <dbReference type="ChEBI" id="CHEBI:58066"/>
        <dbReference type="EC" id="1.2.1.88"/>
    </reaction>
</comment>
<keyword evidence="5 7" id="KW-0642">Proline metabolism</keyword>
<evidence type="ECO:0000256" key="1">
    <source>
        <dbReference type="ARBA" id="ARBA00004786"/>
    </source>
</evidence>
<dbReference type="EMBL" id="JANBPT010000331">
    <property type="protein sequence ID" value="KAJ1923485.1"/>
    <property type="molecule type" value="Genomic_DNA"/>
</dbReference>
<dbReference type="EC" id="1.2.1.88" evidence="7"/>
<dbReference type="InterPro" id="IPR016163">
    <property type="entry name" value="Ald_DH_C"/>
</dbReference>